<accession>A0A016WLA8</accession>
<evidence type="ECO:0000313" key="2">
    <source>
        <dbReference type="Proteomes" id="UP000024635"/>
    </source>
</evidence>
<sequence length="98" mass="10510">MLQALSLESPSLSLPSPLLIEVIVLICAALRFAAPLSASSSAIVAAIRSQDPEFCRGRVTAVVLLTAVGYPSNSIFREHPACFQARLSCRCHVIAFRL</sequence>
<gene>
    <name evidence="1" type="primary">Acey_s0605.g565</name>
    <name evidence="1" type="ORF">Y032_0605g565</name>
</gene>
<reference evidence="2" key="1">
    <citation type="journal article" date="2015" name="Nat. Genet.">
        <title>The genome and transcriptome of the zoonotic hookworm Ancylostoma ceylanicum identify infection-specific gene families.</title>
        <authorList>
            <person name="Schwarz E.M."/>
            <person name="Hu Y."/>
            <person name="Antoshechkin I."/>
            <person name="Miller M.M."/>
            <person name="Sternberg P.W."/>
            <person name="Aroian R.V."/>
        </authorList>
    </citation>
    <scope>NUCLEOTIDE SEQUENCE</scope>
    <source>
        <strain evidence="2">HY135</strain>
    </source>
</reference>
<comment type="caution">
    <text evidence="1">The sequence shown here is derived from an EMBL/GenBank/DDBJ whole genome shotgun (WGS) entry which is preliminary data.</text>
</comment>
<protein>
    <submittedName>
        <fullName evidence="1">Uncharacterized protein</fullName>
    </submittedName>
</protein>
<proteinExistence type="predicted"/>
<evidence type="ECO:0000313" key="1">
    <source>
        <dbReference type="EMBL" id="EYC40579.1"/>
    </source>
</evidence>
<dbReference type="Proteomes" id="UP000024635">
    <property type="component" value="Unassembled WGS sequence"/>
</dbReference>
<dbReference type="EMBL" id="JARK01000205">
    <property type="protein sequence ID" value="EYC40579.1"/>
    <property type="molecule type" value="Genomic_DNA"/>
</dbReference>
<keyword evidence="2" id="KW-1185">Reference proteome</keyword>
<dbReference type="AlphaFoldDB" id="A0A016WLA8"/>
<name>A0A016WLA8_9BILA</name>
<organism evidence="1 2">
    <name type="scientific">Ancylostoma ceylanicum</name>
    <dbReference type="NCBI Taxonomy" id="53326"/>
    <lineage>
        <taxon>Eukaryota</taxon>
        <taxon>Metazoa</taxon>
        <taxon>Ecdysozoa</taxon>
        <taxon>Nematoda</taxon>
        <taxon>Chromadorea</taxon>
        <taxon>Rhabditida</taxon>
        <taxon>Rhabditina</taxon>
        <taxon>Rhabditomorpha</taxon>
        <taxon>Strongyloidea</taxon>
        <taxon>Ancylostomatidae</taxon>
        <taxon>Ancylostomatinae</taxon>
        <taxon>Ancylostoma</taxon>
    </lineage>
</organism>